<accession>A0ABW7RCP4</accession>
<evidence type="ECO:0000256" key="1">
    <source>
        <dbReference type="SAM" id="Phobius"/>
    </source>
</evidence>
<evidence type="ECO:0000313" key="2">
    <source>
        <dbReference type="EMBL" id="MFH8585833.1"/>
    </source>
</evidence>
<evidence type="ECO:0000313" key="3">
    <source>
        <dbReference type="Proteomes" id="UP001610990"/>
    </source>
</evidence>
<dbReference type="RefSeq" id="WP_397672793.1">
    <property type="nucleotide sequence ID" value="NZ_JBIRGH010000008.1"/>
</dbReference>
<comment type="caution">
    <text evidence="2">The sequence shown here is derived from an EMBL/GenBank/DDBJ whole genome shotgun (WGS) entry which is preliminary data.</text>
</comment>
<keyword evidence="1" id="KW-0472">Membrane</keyword>
<name>A0ABW7RCP4_9ACTN</name>
<reference evidence="2 3" key="1">
    <citation type="submission" date="2024-10" db="EMBL/GenBank/DDBJ databases">
        <title>The Natural Products Discovery Center: Release of the First 8490 Sequenced Strains for Exploring Actinobacteria Biosynthetic Diversity.</title>
        <authorList>
            <person name="Kalkreuter E."/>
            <person name="Kautsar S.A."/>
            <person name="Yang D."/>
            <person name="Bader C.D."/>
            <person name="Teijaro C.N."/>
            <person name="Fluegel L."/>
            <person name="Davis C.M."/>
            <person name="Simpson J.R."/>
            <person name="Lauterbach L."/>
            <person name="Steele A.D."/>
            <person name="Gui C."/>
            <person name="Meng S."/>
            <person name="Li G."/>
            <person name="Viehrig K."/>
            <person name="Ye F."/>
            <person name="Su P."/>
            <person name="Kiefer A.F."/>
            <person name="Nichols A."/>
            <person name="Cepeda A.J."/>
            <person name="Yan W."/>
            <person name="Fan B."/>
            <person name="Jiang Y."/>
            <person name="Adhikari A."/>
            <person name="Zheng C.-J."/>
            <person name="Schuster L."/>
            <person name="Cowan T.M."/>
            <person name="Smanski M.J."/>
            <person name="Chevrette M.G."/>
            <person name="De Carvalho L.P.S."/>
            <person name="Shen B."/>
        </authorList>
    </citation>
    <scope>NUCLEOTIDE SEQUENCE [LARGE SCALE GENOMIC DNA]</scope>
    <source>
        <strain evidence="2 3">NPDC018013</strain>
    </source>
</reference>
<protein>
    <submittedName>
        <fullName evidence="2">Uncharacterized protein</fullName>
    </submittedName>
</protein>
<keyword evidence="1" id="KW-1133">Transmembrane helix</keyword>
<proteinExistence type="predicted"/>
<keyword evidence="1" id="KW-0812">Transmembrane</keyword>
<dbReference type="EMBL" id="JBIRGH010000008">
    <property type="protein sequence ID" value="MFH8585833.1"/>
    <property type="molecule type" value="Genomic_DNA"/>
</dbReference>
<feature type="transmembrane region" description="Helical" evidence="1">
    <location>
        <begin position="7"/>
        <end position="29"/>
    </location>
</feature>
<sequence>MGKKITRVVLAFVIIGVVIGGLVGFNSVWNSIFGSDAQKAAVGDCIQNKGTASDPKMESVDCGSSTATYQVSEVHDDTSDTSVCDKKYSAYTESTGGRRHRSSVVLCLTHLK</sequence>
<gene>
    <name evidence="2" type="ORF">ACH4GP_15695</name>
</gene>
<organism evidence="2 3">
    <name type="scientific">Streptomyces celluloflavus</name>
    <dbReference type="NCBI Taxonomy" id="58344"/>
    <lineage>
        <taxon>Bacteria</taxon>
        <taxon>Bacillati</taxon>
        <taxon>Actinomycetota</taxon>
        <taxon>Actinomycetes</taxon>
        <taxon>Kitasatosporales</taxon>
        <taxon>Streptomycetaceae</taxon>
        <taxon>Streptomyces</taxon>
    </lineage>
</organism>
<keyword evidence="3" id="KW-1185">Reference proteome</keyword>
<dbReference type="Proteomes" id="UP001610990">
    <property type="component" value="Unassembled WGS sequence"/>
</dbReference>